<comment type="caution">
    <text evidence="1">The sequence shown here is derived from an EMBL/GenBank/DDBJ whole genome shotgun (WGS) entry which is preliminary data.</text>
</comment>
<evidence type="ECO:0000313" key="2">
    <source>
        <dbReference type="Proteomes" id="UP001157502"/>
    </source>
</evidence>
<organism evidence="1 2">
    <name type="scientific">Dallia pectoralis</name>
    <name type="common">Alaska blackfish</name>
    <dbReference type="NCBI Taxonomy" id="75939"/>
    <lineage>
        <taxon>Eukaryota</taxon>
        <taxon>Metazoa</taxon>
        <taxon>Chordata</taxon>
        <taxon>Craniata</taxon>
        <taxon>Vertebrata</taxon>
        <taxon>Euteleostomi</taxon>
        <taxon>Actinopterygii</taxon>
        <taxon>Neopterygii</taxon>
        <taxon>Teleostei</taxon>
        <taxon>Protacanthopterygii</taxon>
        <taxon>Esociformes</taxon>
        <taxon>Umbridae</taxon>
        <taxon>Dallia</taxon>
    </lineage>
</organism>
<keyword evidence="2" id="KW-1185">Reference proteome</keyword>
<dbReference type="Proteomes" id="UP001157502">
    <property type="component" value="Chromosome 23"/>
</dbReference>
<name>A0ACC2FQU8_DALPE</name>
<accession>A0ACC2FQU8</accession>
<proteinExistence type="predicted"/>
<gene>
    <name evidence="1" type="ORF">DPEC_G00256360</name>
</gene>
<evidence type="ECO:0000313" key="1">
    <source>
        <dbReference type="EMBL" id="KAJ7993605.1"/>
    </source>
</evidence>
<protein>
    <submittedName>
        <fullName evidence="1">Uncharacterized protein</fullName>
    </submittedName>
</protein>
<reference evidence="1" key="1">
    <citation type="submission" date="2021-05" db="EMBL/GenBank/DDBJ databases">
        <authorList>
            <person name="Pan Q."/>
            <person name="Jouanno E."/>
            <person name="Zahm M."/>
            <person name="Klopp C."/>
            <person name="Cabau C."/>
            <person name="Louis A."/>
            <person name="Berthelot C."/>
            <person name="Parey E."/>
            <person name="Roest Crollius H."/>
            <person name="Montfort J."/>
            <person name="Robinson-Rechavi M."/>
            <person name="Bouchez O."/>
            <person name="Lampietro C."/>
            <person name="Lopez Roques C."/>
            <person name="Donnadieu C."/>
            <person name="Postlethwait J."/>
            <person name="Bobe J."/>
            <person name="Dillon D."/>
            <person name="Chandos A."/>
            <person name="von Hippel F."/>
            <person name="Guiguen Y."/>
        </authorList>
    </citation>
    <scope>NUCLEOTIDE SEQUENCE</scope>
    <source>
        <strain evidence="1">YG-Jan2019</strain>
    </source>
</reference>
<dbReference type="EMBL" id="CM055750">
    <property type="protein sequence ID" value="KAJ7993605.1"/>
    <property type="molecule type" value="Genomic_DNA"/>
</dbReference>
<sequence>MDLKLMVLLLFLCALAITSTEGALPKCCLMTSMNFPRKLLMKVEQVEEQRNSGACEINALVLHVKKKKYCAHPKIKRILKKLQRKTGRRVRKKL</sequence>